<dbReference type="OrthoDB" id="5244233at2"/>
<proteinExistence type="predicted"/>
<sequence length="122" mass="12999">MGIRPAGWYRVTDHHLQHRYWDGAAWGPLTPPHVTPRATAATSGYLAGRAVGFVVAGRGVDDDELNGPRRAAAAAGARTLLIAPQVGTVITLRGEVPVATHDVDATLGELDDREVDARRRTA</sequence>
<protein>
    <recommendedName>
        <fullName evidence="3">DUF2510 domain-containing protein</fullName>
    </recommendedName>
</protein>
<evidence type="ECO:0008006" key="3">
    <source>
        <dbReference type="Google" id="ProtNLM"/>
    </source>
</evidence>
<dbReference type="Gene3D" id="3.40.50.880">
    <property type="match status" value="1"/>
</dbReference>
<evidence type="ECO:0000313" key="2">
    <source>
        <dbReference type="Proteomes" id="UP000198859"/>
    </source>
</evidence>
<organism evidence="1 2">
    <name type="scientific">Nocardioides scoriae</name>
    <dbReference type="NCBI Taxonomy" id="642780"/>
    <lineage>
        <taxon>Bacteria</taxon>
        <taxon>Bacillati</taxon>
        <taxon>Actinomycetota</taxon>
        <taxon>Actinomycetes</taxon>
        <taxon>Propionibacteriales</taxon>
        <taxon>Nocardioidaceae</taxon>
        <taxon>Nocardioides</taxon>
    </lineage>
</organism>
<accession>A0A1H1PAR3</accession>
<dbReference type="Proteomes" id="UP000198859">
    <property type="component" value="Chromosome I"/>
</dbReference>
<reference evidence="2" key="1">
    <citation type="submission" date="2016-10" db="EMBL/GenBank/DDBJ databases">
        <authorList>
            <person name="Varghese N."/>
            <person name="Submissions S."/>
        </authorList>
    </citation>
    <scope>NUCLEOTIDE SEQUENCE [LARGE SCALE GENOMIC DNA]</scope>
    <source>
        <strain evidence="2">DSM 22127</strain>
    </source>
</reference>
<keyword evidence="2" id="KW-1185">Reference proteome</keyword>
<dbReference type="RefSeq" id="WP_091726985.1">
    <property type="nucleotide sequence ID" value="NZ_LT629757.1"/>
</dbReference>
<gene>
    <name evidence="1" type="ORF">SAMN04488570_1090</name>
</gene>
<evidence type="ECO:0000313" key="1">
    <source>
        <dbReference type="EMBL" id="SDS08341.1"/>
    </source>
</evidence>
<dbReference type="AlphaFoldDB" id="A0A1H1PAR3"/>
<dbReference type="InterPro" id="IPR029062">
    <property type="entry name" value="Class_I_gatase-like"/>
</dbReference>
<name>A0A1H1PAR3_9ACTN</name>
<dbReference type="EMBL" id="LT629757">
    <property type="protein sequence ID" value="SDS08341.1"/>
    <property type="molecule type" value="Genomic_DNA"/>
</dbReference>
<dbReference type="STRING" id="642780.SAMN04488570_1090"/>